<evidence type="ECO:0000256" key="7">
    <source>
        <dbReference type="ARBA" id="ARBA00023237"/>
    </source>
</evidence>
<evidence type="ECO:0000256" key="6">
    <source>
        <dbReference type="ARBA" id="ARBA00023136"/>
    </source>
</evidence>
<comment type="caution">
    <text evidence="10">The sequence shown here is derived from an EMBL/GenBank/DDBJ whole genome shotgun (WGS) entry which is preliminary data.</text>
</comment>
<dbReference type="PANTHER" id="PTHR30026">
    <property type="entry name" value="OUTER MEMBRANE PROTEIN TOLC"/>
    <property type="match status" value="1"/>
</dbReference>
<dbReference type="InterPro" id="IPR003423">
    <property type="entry name" value="OMP_efflux"/>
</dbReference>
<dbReference type="Gene3D" id="1.20.1600.10">
    <property type="entry name" value="Outer membrane efflux proteins (OEP)"/>
    <property type="match status" value="1"/>
</dbReference>
<evidence type="ECO:0000256" key="2">
    <source>
        <dbReference type="ARBA" id="ARBA00007613"/>
    </source>
</evidence>
<keyword evidence="8" id="KW-0175">Coiled coil</keyword>
<gene>
    <name evidence="10" type="ORF">KDA27_18045</name>
</gene>
<dbReference type="GO" id="GO:1990281">
    <property type="term" value="C:efflux pump complex"/>
    <property type="evidence" value="ECO:0007669"/>
    <property type="project" value="TreeGrafter"/>
</dbReference>
<evidence type="ECO:0000313" key="11">
    <source>
        <dbReference type="Proteomes" id="UP000739538"/>
    </source>
</evidence>
<evidence type="ECO:0000313" key="10">
    <source>
        <dbReference type="EMBL" id="MCA9757708.1"/>
    </source>
</evidence>
<protein>
    <submittedName>
        <fullName evidence="10">TolC family protein</fullName>
    </submittedName>
</protein>
<evidence type="ECO:0000256" key="9">
    <source>
        <dbReference type="SAM" id="SignalP"/>
    </source>
</evidence>
<keyword evidence="4" id="KW-1134">Transmembrane beta strand</keyword>
<evidence type="ECO:0000256" key="4">
    <source>
        <dbReference type="ARBA" id="ARBA00022452"/>
    </source>
</evidence>
<feature type="coiled-coil region" evidence="8">
    <location>
        <begin position="450"/>
        <end position="488"/>
    </location>
</feature>
<organism evidence="10 11">
    <name type="scientific">Eiseniibacteriota bacterium</name>
    <dbReference type="NCBI Taxonomy" id="2212470"/>
    <lineage>
        <taxon>Bacteria</taxon>
        <taxon>Candidatus Eiseniibacteriota</taxon>
    </lineage>
</organism>
<keyword evidence="6" id="KW-0472">Membrane</keyword>
<keyword evidence="3" id="KW-0813">Transport</keyword>
<dbReference type="InterPro" id="IPR051906">
    <property type="entry name" value="TolC-like"/>
</dbReference>
<dbReference type="Proteomes" id="UP000739538">
    <property type="component" value="Unassembled WGS sequence"/>
</dbReference>
<evidence type="ECO:0000256" key="3">
    <source>
        <dbReference type="ARBA" id="ARBA00022448"/>
    </source>
</evidence>
<keyword evidence="7" id="KW-0998">Cell outer membrane</keyword>
<reference evidence="10" key="1">
    <citation type="submission" date="2020-04" db="EMBL/GenBank/DDBJ databases">
        <authorList>
            <person name="Zhang T."/>
        </authorList>
    </citation>
    <scope>NUCLEOTIDE SEQUENCE</scope>
    <source>
        <strain evidence="10">HKST-UBA02</strain>
    </source>
</reference>
<comment type="subcellular location">
    <subcellularLocation>
        <location evidence="1">Cell outer membrane</location>
    </subcellularLocation>
</comment>
<feature type="signal peptide" evidence="9">
    <location>
        <begin position="1"/>
        <end position="25"/>
    </location>
</feature>
<dbReference type="GO" id="GO:0015562">
    <property type="term" value="F:efflux transmembrane transporter activity"/>
    <property type="evidence" value="ECO:0007669"/>
    <property type="project" value="InterPro"/>
</dbReference>
<sequence>MVSTVWRDALTTPALAAFAFVFAIAAPTQTRAQELTVSVPPDSALARGLRSMAGDPISLEDAIARALDSSPQILEARAALDAARGANRRERGAFDPELFADVSVRDTETPTASAFAGAPVLEERNVTSSFGARTTLPFGTSLTAIVHASKSESNSEFQNLDPEYFANGRVELRQPLLKGFGAGTRGPLTSAERRAEAESARFSQTERDIRAETERLYWELYAAERDYVVQELIVDQANAFLEQASVRAEAGVIGPEQVASARVFLAQQRLALLDSEERLDATSDQLATGIGERPSSIATRGSGSMAGSSRLDGQRFHAIDGPMLDEPGFSSLSEDEITRLLESARTNNLTLVAARRDLAALEATAASGKWNALPSLDLIGSVGGNGLAGTGTLGGSIGTNSLFGTDTTTREIDTGFGDALSQAVSRDYPTWGVGLELSLPIGLRSGRGERDRARAEVARQEARIAQLALSLEEELRDALRRYENGNLRLELAREAAGAAAEQVRIGLIEFENGRSTAFELVRLAADLASAQQELSRALVRTATARADLYRLVGPSDEDRFVAFGRNR</sequence>
<evidence type="ECO:0000256" key="8">
    <source>
        <dbReference type="SAM" id="Coils"/>
    </source>
</evidence>
<dbReference type="SUPFAM" id="SSF56954">
    <property type="entry name" value="Outer membrane efflux proteins (OEP)"/>
    <property type="match status" value="1"/>
</dbReference>
<dbReference type="EMBL" id="JAGQHS010000114">
    <property type="protein sequence ID" value="MCA9757708.1"/>
    <property type="molecule type" value="Genomic_DNA"/>
</dbReference>
<accession>A0A956NEM7</accession>
<dbReference type="Pfam" id="PF02321">
    <property type="entry name" value="OEP"/>
    <property type="match status" value="2"/>
</dbReference>
<proteinExistence type="inferred from homology"/>
<keyword evidence="5" id="KW-0812">Transmembrane</keyword>
<evidence type="ECO:0000256" key="1">
    <source>
        <dbReference type="ARBA" id="ARBA00004442"/>
    </source>
</evidence>
<name>A0A956NEM7_UNCEI</name>
<reference evidence="10" key="2">
    <citation type="journal article" date="2021" name="Microbiome">
        <title>Successional dynamics and alternative stable states in a saline activated sludge microbial community over 9 years.</title>
        <authorList>
            <person name="Wang Y."/>
            <person name="Ye J."/>
            <person name="Ju F."/>
            <person name="Liu L."/>
            <person name="Boyd J.A."/>
            <person name="Deng Y."/>
            <person name="Parks D.H."/>
            <person name="Jiang X."/>
            <person name="Yin X."/>
            <person name="Woodcroft B.J."/>
            <person name="Tyson G.W."/>
            <person name="Hugenholtz P."/>
            <person name="Polz M.F."/>
            <person name="Zhang T."/>
        </authorList>
    </citation>
    <scope>NUCLEOTIDE SEQUENCE</scope>
    <source>
        <strain evidence="10">HKST-UBA02</strain>
    </source>
</reference>
<dbReference type="PANTHER" id="PTHR30026:SF23">
    <property type="entry name" value="TO APRF-PUTATIVE OUTER MEMBRANE EFFLUX PROTEIN OR SECRETED ALKALINE PHOSPHATASE-RELATED"/>
    <property type="match status" value="1"/>
</dbReference>
<dbReference type="GO" id="GO:0015288">
    <property type="term" value="F:porin activity"/>
    <property type="evidence" value="ECO:0007669"/>
    <property type="project" value="TreeGrafter"/>
</dbReference>
<comment type="similarity">
    <text evidence="2">Belongs to the outer membrane factor (OMF) (TC 1.B.17) family.</text>
</comment>
<keyword evidence="9" id="KW-0732">Signal</keyword>
<dbReference type="GO" id="GO:0009279">
    <property type="term" value="C:cell outer membrane"/>
    <property type="evidence" value="ECO:0007669"/>
    <property type="project" value="UniProtKB-SubCell"/>
</dbReference>
<feature type="chain" id="PRO_5036705921" evidence="9">
    <location>
        <begin position="26"/>
        <end position="567"/>
    </location>
</feature>
<dbReference type="AlphaFoldDB" id="A0A956NEM7"/>
<evidence type="ECO:0000256" key="5">
    <source>
        <dbReference type="ARBA" id="ARBA00022692"/>
    </source>
</evidence>